<proteinExistence type="predicted"/>
<gene>
    <name evidence="3" type="ORF">EV385_0144</name>
</gene>
<evidence type="ECO:0000259" key="2">
    <source>
        <dbReference type="Pfam" id="PF04151"/>
    </source>
</evidence>
<feature type="region of interest" description="Disordered" evidence="1">
    <location>
        <begin position="103"/>
        <end position="128"/>
    </location>
</feature>
<evidence type="ECO:0000313" key="3">
    <source>
        <dbReference type="EMBL" id="RZU48430.1"/>
    </source>
</evidence>
<protein>
    <submittedName>
        <fullName evidence="3">Pre-peptidase</fullName>
    </submittedName>
</protein>
<organism evidence="3 4">
    <name type="scientific">Krasilnikovia cinnamomea</name>
    <dbReference type="NCBI Taxonomy" id="349313"/>
    <lineage>
        <taxon>Bacteria</taxon>
        <taxon>Bacillati</taxon>
        <taxon>Actinomycetota</taxon>
        <taxon>Actinomycetes</taxon>
        <taxon>Micromonosporales</taxon>
        <taxon>Micromonosporaceae</taxon>
        <taxon>Krasilnikovia</taxon>
    </lineage>
</organism>
<accession>A0A4Q7ZCQ5</accession>
<dbReference type="AlphaFoldDB" id="A0A4Q7ZCQ5"/>
<dbReference type="RefSeq" id="WP_130507676.1">
    <property type="nucleotide sequence ID" value="NZ_SHKY01000001.1"/>
</dbReference>
<comment type="caution">
    <text evidence="3">The sequence shown here is derived from an EMBL/GenBank/DDBJ whole genome shotgun (WGS) entry which is preliminary data.</text>
</comment>
<evidence type="ECO:0000313" key="4">
    <source>
        <dbReference type="Proteomes" id="UP000292564"/>
    </source>
</evidence>
<name>A0A4Q7ZCQ5_9ACTN</name>
<keyword evidence="4" id="KW-1185">Reference proteome</keyword>
<feature type="domain" description="Peptidase C-terminal archaeal/bacterial" evidence="2">
    <location>
        <begin position="207"/>
        <end position="275"/>
    </location>
</feature>
<evidence type="ECO:0000256" key="1">
    <source>
        <dbReference type="SAM" id="MobiDB-lite"/>
    </source>
</evidence>
<dbReference type="InterPro" id="IPR007280">
    <property type="entry name" value="Peptidase_C_arc/bac"/>
</dbReference>
<dbReference type="EMBL" id="SHKY01000001">
    <property type="protein sequence ID" value="RZU48430.1"/>
    <property type="molecule type" value="Genomic_DNA"/>
</dbReference>
<feature type="region of interest" description="Disordered" evidence="1">
    <location>
        <begin position="284"/>
        <end position="311"/>
    </location>
</feature>
<dbReference type="Proteomes" id="UP000292564">
    <property type="component" value="Unassembled WGS sequence"/>
</dbReference>
<reference evidence="3 4" key="1">
    <citation type="submission" date="2019-02" db="EMBL/GenBank/DDBJ databases">
        <title>Sequencing the genomes of 1000 actinobacteria strains.</title>
        <authorList>
            <person name="Klenk H.-P."/>
        </authorList>
    </citation>
    <scope>NUCLEOTIDE SEQUENCE [LARGE SCALE GENOMIC DNA]</scope>
    <source>
        <strain evidence="3 4">DSM 45162</strain>
    </source>
</reference>
<sequence length="656" mass="67790">MRRSIATVGAILLGLSIIIPGAASPIGAAPPDPGLSPADRASLAAGISVAPKAALGAKPSGPNPYLAMVPDAARVDYSGWNHYLQRRSPAQAVARLKAPGAVRPSGSTLVVDEDEPDGTRGANESPATAQRITRFGTAPTKKPRIRILGSLNPELVVPDTVDPNAEDDGAIPLAGNTGIGAAGRKGIETSARIGDGPHGSAGTGTNDFDFYKLTSTPGKVVTIATDTPTGDLDTVVVLFDPAGQVLAANDDFGGSLDSRLAYKVPASGTFYAMVAAYRGLPADPFDPASGDGDPGRDGDDEASEGPYTVAITSGDDDSDFFAVKLRAGDVLGASAKGANTYLTVFDTTPREVHGSQQNASFIYPMASPLPGGGNQVTDYVATKAGWHYVGVTGGSGSYAVTVEGYRAVLERVRPIQTLFLDFNGERVNTGVFGGTGNVDLSPLAAFLAKWGLTRADEGRLIDVVTATVVENLRKDLTARGLNKRFKLKLVTSRSGADPWGGRNVSRVVVGGTIAESGVPTIGIAQSIDPGNFETEETALVLLDVLSDPAGDDASLNTYLRPASNRIAFVGRALGNVIAHEAGHFFGNWHTDNSDEHANLQDAGGANFGVLFGVGPDGVGGTADDRDVDFGDDRFSPVEGFVGIEDTLGRIDFGVTS</sequence>
<dbReference type="OrthoDB" id="227529at2"/>
<dbReference type="Gene3D" id="2.60.120.380">
    <property type="match status" value="2"/>
</dbReference>
<dbReference type="Pfam" id="PF04151">
    <property type="entry name" value="PPC"/>
    <property type="match status" value="1"/>
</dbReference>